<dbReference type="AlphaFoldDB" id="A0AAD6S259"/>
<comment type="caution">
    <text evidence="1">The sequence shown here is derived from an EMBL/GenBank/DDBJ whole genome shotgun (WGS) entry which is preliminary data.</text>
</comment>
<proteinExistence type="predicted"/>
<dbReference type="EMBL" id="JARJCM010000281">
    <property type="protein sequence ID" value="KAJ7019864.1"/>
    <property type="molecule type" value="Genomic_DNA"/>
</dbReference>
<evidence type="ECO:0000313" key="1">
    <source>
        <dbReference type="EMBL" id="KAJ7019864.1"/>
    </source>
</evidence>
<protein>
    <recommendedName>
        <fullName evidence="3">Protein kinase domain-containing protein</fullName>
    </recommendedName>
</protein>
<evidence type="ECO:0000313" key="2">
    <source>
        <dbReference type="Proteomes" id="UP001218188"/>
    </source>
</evidence>
<reference evidence="1" key="1">
    <citation type="submission" date="2023-03" db="EMBL/GenBank/DDBJ databases">
        <title>Massive genome expansion in bonnet fungi (Mycena s.s.) driven by repeated elements and novel gene families across ecological guilds.</title>
        <authorList>
            <consortium name="Lawrence Berkeley National Laboratory"/>
            <person name="Harder C.B."/>
            <person name="Miyauchi S."/>
            <person name="Viragh M."/>
            <person name="Kuo A."/>
            <person name="Thoen E."/>
            <person name="Andreopoulos B."/>
            <person name="Lu D."/>
            <person name="Skrede I."/>
            <person name="Drula E."/>
            <person name="Henrissat B."/>
            <person name="Morin E."/>
            <person name="Kohler A."/>
            <person name="Barry K."/>
            <person name="LaButti K."/>
            <person name="Morin E."/>
            <person name="Salamov A."/>
            <person name="Lipzen A."/>
            <person name="Mereny Z."/>
            <person name="Hegedus B."/>
            <person name="Baldrian P."/>
            <person name="Stursova M."/>
            <person name="Weitz H."/>
            <person name="Taylor A."/>
            <person name="Grigoriev I.V."/>
            <person name="Nagy L.G."/>
            <person name="Martin F."/>
            <person name="Kauserud H."/>
        </authorList>
    </citation>
    <scope>NUCLEOTIDE SEQUENCE</scope>
    <source>
        <strain evidence="1">CBHHK200</strain>
    </source>
</reference>
<keyword evidence="2" id="KW-1185">Reference proteome</keyword>
<name>A0AAD6S259_9AGAR</name>
<evidence type="ECO:0008006" key="3">
    <source>
        <dbReference type="Google" id="ProtNLM"/>
    </source>
</evidence>
<sequence>MQTDGHVSSGDECIVPVPGTKEPTTSCGGGIFSCSHHVIIHGGTFNNITKNEVAPSAVSPVRMIPISDIDLRHELLVHKHSGLIGRRPERQCVRRVYSAKVDGRNTAMTVAVYQGDGAEEAWRRDVELYMSVRHPNIIQIWGGASWGEINTTMFHGDLVPVKQFVAPYSSIMTAYLYACYHKEWVQVADYFRSTLNQEIGSPECTMWIRSSTGRLCADLVSADPANAIYLYENDIAHRQATFSWTTQSQEASAIDSLTLERYHRICCCTLFHYRATSISTSATVTLGAVISWPSDESKDHIEIIASRIDVDYGGWWLGETRLAEVTENGWTRCKVEDLFDDKIMFILFNDDNSIWLSQASHIFSRCQITSNLEDYALVDKITFKILFSNTGEHPAPGYLFLCPQRDFGVGSLAFRWPDCPAYWSLDPSGVERLSTTEAMSLGFPSIQLSTRLYGISWTTEVYAGLRQFHRAKGFNPDSQDVARHLGKPLFQLYRDMQPFAHVDEWSETEEDGDVHQPNIFMHLQLTLILLLAIFWVYEKVWLEAPGYT</sequence>
<dbReference type="Proteomes" id="UP001218188">
    <property type="component" value="Unassembled WGS sequence"/>
</dbReference>
<organism evidence="1 2">
    <name type="scientific">Mycena alexandri</name>
    <dbReference type="NCBI Taxonomy" id="1745969"/>
    <lineage>
        <taxon>Eukaryota</taxon>
        <taxon>Fungi</taxon>
        <taxon>Dikarya</taxon>
        <taxon>Basidiomycota</taxon>
        <taxon>Agaricomycotina</taxon>
        <taxon>Agaricomycetes</taxon>
        <taxon>Agaricomycetidae</taxon>
        <taxon>Agaricales</taxon>
        <taxon>Marasmiineae</taxon>
        <taxon>Mycenaceae</taxon>
        <taxon>Mycena</taxon>
    </lineage>
</organism>
<gene>
    <name evidence="1" type="ORF">C8F04DRAFT_325120</name>
</gene>
<accession>A0AAD6S259</accession>